<dbReference type="HOGENOM" id="CLU_035961_1_0_1"/>
<dbReference type="Pfam" id="PF12014">
    <property type="entry name" value="Cyclin_D1_bind"/>
    <property type="match status" value="1"/>
</dbReference>
<dbReference type="PROSITE" id="PS50181">
    <property type="entry name" value="FBOX"/>
    <property type="match status" value="1"/>
</dbReference>
<dbReference type="Gene3D" id="1.20.1280.50">
    <property type="match status" value="1"/>
</dbReference>
<dbReference type="UniPathway" id="UPA00143"/>
<name>K1PSS1_MAGGI</name>
<dbReference type="PANTHER" id="PTHR10706:SF130">
    <property type="entry name" value="F-BOX ONLY PROTEIN 31"/>
    <property type="match status" value="1"/>
</dbReference>
<dbReference type="EMBL" id="JH816441">
    <property type="protein sequence ID" value="EKC19450.1"/>
    <property type="molecule type" value="Genomic_DNA"/>
</dbReference>
<protein>
    <submittedName>
        <fullName evidence="5">F-box only protein 31-B</fullName>
    </submittedName>
</protein>
<dbReference type="InterPro" id="IPR036047">
    <property type="entry name" value="F-box-like_dom_sf"/>
</dbReference>
<dbReference type="AlphaFoldDB" id="K1PSS1"/>
<evidence type="ECO:0000313" key="5">
    <source>
        <dbReference type="EMBL" id="EKC19450.1"/>
    </source>
</evidence>
<reference evidence="5" key="1">
    <citation type="journal article" date="2012" name="Nature">
        <title>The oyster genome reveals stress adaptation and complexity of shell formation.</title>
        <authorList>
            <person name="Zhang G."/>
            <person name="Fang X."/>
            <person name="Guo X."/>
            <person name="Li L."/>
            <person name="Luo R."/>
            <person name="Xu F."/>
            <person name="Yang P."/>
            <person name="Zhang L."/>
            <person name="Wang X."/>
            <person name="Qi H."/>
            <person name="Xiong Z."/>
            <person name="Que H."/>
            <person name="Xie Y."/>
            <person name="Holland P.W."/>
            <person name="Paps J."/>
            <person name="Zhu Y."/>
            <person name="Wu F."/>
            <person name="Chen Y."/>
            <person name="Wang J."/>
            <person name="Peng C."/>
            <person name="Meng J."/>
            <person name="Yang L."/>
            <person name="Liu J."/>
            <person name="Wen B."/>
            <person name="Zhang N."/>
            <person name="Huang Z."/>
            <person name="Zhu Q."/>
            <person name="Feng Y."/>
            <person name="Mount A."/>
            <person name="Hedgecock D."/>
            <person name="Xu Z."/>
            <person name="Liu Y."/>
            <person name="Domazet-Loso T."/>
            <person name="Du Y."/>
            <person name="Sun X."/>
            <person name="Zhang S."/>
            <person name="Liu B."/>
            <person name="Cheng P."/>
            <person name="Jiang X."/>
            <person name="Li J."/>
            <person name="Fan D."/>
            <person name="Wang W."/>
            <person name="Fu W."/>
            <person name="Wang T."/>
            <person name="Wang B."/>
            <person name="Zhang J."/>
            <person name="Peng Z."/>
            <person name="Li Y."/>
            <person name="Li N."/>
            <person name="Wang J."/>
            <person name="Chen M."/>
            <person name="He Y."/>
            <person name="Tan F."/>
            <person name="Song X."/>
            <person name="Zheng Q."/>
            <person name="Huang R."/>
            <person name="Yang H."/>
            <person name="Du X."/>
            <person name="Chen L."/>
            <person name="Yang M."/>
            <person name="Gaffney P.M."/>
            <person name="Wang S."/>
            <person name="Luo L."/>
            <person name="She Z."/>
            <person name="Ming Y."/>
            <person name="Huang W."/>
            <person name="Zhang S."/>
            <person name="Huang B."/>
            <person name="Zhang Y."/>
            <person name="Qu T."/>
            <person name="Ni P."/>
            <person name="Miao G."/>
            <person name="Wang J."/>
            <person name="Wang Q."/>
            <person name="Steinberg C.E."/>
            <person name="Wang H."/>
            <person name="Li N."/>
            <person name="Qian L."/>
            <person name="Zhang G."/>
            <person name="Li Y."/>
            <person name="Yang H."/>
            <person name="Liu X."/>
            <person name="Wang J."/>
            <person name="Yin Y."/>
            <person name="Wang J."/>
        </authorList>
    </citation>
    <scope>NUCLEOTIDE SEQUENCE [LARGE SCALE GENOMIC DNA]</scope>
    <source>
        <strain evidence="5">05x7-T-G4-1.051#20</strain>
    </source>
</reference>
<gene>
    <name evidence="5" type="ORF">CGI_10008500</name>
</gene>
<feature type="compositionally biased region" description="Acidic residues" evidence="4">
    <location>
        <begin position="117"/>
        <end position="127"/>
    </location>
</feature>
<keyword evidence="3" id="KW-0833">Ubl conjugation pathway</keyword>
<evidence type="ECO:0000256" key="2">
    <source>
        <dbReference type="ARBA" id="ARBA00010611"/>
    </source>
</evidence>
<sequence>MTDILSLPPEILNRILDYLPLRELSSVCLTCKKLRDVVYVDSVWQKKCKQEYNFKSIEGWNVNYRTLYSKGLEVLAPASSRVDRPLRKKDMFIISMTSSENVQVVSVHSFPEKKEEGEDGDEEEELEEGKGEQRPCLLRVEQDEIEGRVLEYKVTDANFILQKEGLINHPVFRRWIAEELEDDPYAEMYLNCVLRKGVTYLLSRQEYRWFPLELPSKYRVNVPIQPGLFKGTYSAHGIEILSLDYNDDLTEVTVTKITGDPNVPASEISLFGDLTSPLVLTAEQQENLDSLTAVPEHHAMEQSGSTVRQPFRIPEHFSDRDNRYIPEFCTFRCRAKGRIAGHSFMTPCFSKGHFIVFDESKFGMVWLELTAFSIYFRVDENELKD</sequence>
<dbReference type="Pfam" id="PF12937">
    <property type="entry name" value="F-box-like"/>
    <property type="match status" value="1"/>
</dbReference>
<dbReference type="InterPro" id="IPR001810">
    <property type="entry name" value="F-box_dom"/>
</dbReference>
<dbReference type="GO" id="GO:0016567">
    <property type="term" value="P:protein ubiquitination"/>
    <property type="evidence" value="ECO:0007669"/>
    <property type="project" value="UniProtKB-UniPathway"/>
</dbReference>
<dbReference type="InParanoid" id="K1PSS1"/>
<dbReference type="InterPro" id="IPR045048">
    <property type="entry name" value="FBXO31/39"/>
</dbReference>
<evidence type="ECO:0000256" key="3">
    <source>
        <dbReference type="ARBA" id="ARBA00022786"/>
    </source>
</evidence>
<evidence type="ECO:0000256" key="1">
    <source>
        <dbReference type="ARBA" id="ARBA00004906"/>
    </source>
</evidence>
<dbReference type="SUPFAM" id="SSF81383">
    <property type="entry name" value="F-box domain"/>
    <property type="match status" value="1"/>
</dbReference>
<comment type="similarity">
    <text evidence="2">Belongs to the FBXO31 family.</text>
</comment>
<dbReference type="SMART" id="SM00256">
    <property type="entry name" value="FBOX"/>
    <property type="match status" value="1"/>
</dbReference>
<proteinExistence type="inferred from homology"/>
<comment type="pathway">
    <text evidence="1">Protein modification; protein ubiquitination.</text>
</comment>
<dbReference type="PANTHER" id="PTHR10706">
    <property type="entry name" value="F-BOX FAMILY PROTEIN"/>
    <property type="match status" value="1"/>
</dbReference>
<organism evidence="5">
    <name type="scientific">Magallana gigas</name>
    <name type="common">Pacific oyster</name>
    <name type="synonym">Crassostrea gigas</name>
    <dbReference type="NCBI Taxonomy" id="29159"/>
    <lineage>
        <taxon>Eukaryota</taxon>
        <taxon>Metazoa</taxon>
        <taxon>Spiralia</taxon>
        <taxon>Lophotrochozoa</taxon>
        <taxon>Mollusca</taxon>
        <taxon>Bivalvia</taxon>
        <taxon>Autobranchia</taxon>
        <taxon>Pteriomorphia</taxon>
        <taxon>Ostreida</taxon>
        <taxon>Ostreoidea</taxon>
        <taxon>Ostreidae</taxon>
        <taxon>Magallana</taxon>
    </lineage>
</organism>
<accession>K1PSS1</accession>
<evidence type="ECO:0000256" key="4">
    <source>
        <dbReference type="SAM" id="MobiDB-lite"/>
    </source>
</evidence>
<feature type="region of interest" description="Disordered" evidence="4">
    <location>
        <begin position="110"/>
        <end position="133"/>
    </location>
</feature>